<dbReference type="EMBL" id="JBHFNS010000035">
    <property type="protein sequence ID" value="MFB2935168.1"/>
    <property type="molecule type" value="Genomic_DNA"/>
</dbReference>
<comment type="caution">
    <text evidence="1">The sequence shown here is derived from an EMBL/GenBank/DDBJ whole genome shotgun (WGS) entry which is preliminary data.</text>
</comment>
<organism evidence="1 2">
    <name type="scientific">Floridaenema fluviatile BLCC-F154</name>
    <dbReference type="NCBI Taxonomy" id="3153640"/>
    <lineage>
        <taxon>Bacteria</taxon>
        <taxon>Bacillati</taxon>
        <taxon>Cyanobacteriota</taxon>
        <taxon>Cyanophyceae</taxon>
        <taxon>Oscillatoriophycideae</taxon>
        <taxon>Aerosakkonematales</taxon>
        <taxon>Aerosakkonemataceae</taxon>
        <taxon>Floridanema</taxon>
        <taxon>Floridanema fluviatile</taxon>
    </lineage>
</organism>
<sequence>MTIVDSGNRTQATAIGSIPLATRKKLEPYQTRESLLELILKG</sequence>
<reference evidence="1 2" key="1">
    <citation type="submission" date="2024-09" db="EMBL/GenBank/DDBJ databases">
        <title>Floridaenema gen nov. (Aerosakkonemataceae, Aerosakkonematales ord. nov., Cyanobacteria) from benthic tropical and subtropical fresh waters, with the description of four new species.</title>
        <authorList>
            <person name="Moretto J.A."/>
            <person name="Berthold D.E."/>
            <person name="Lefler F.W."/>
            <person name="Huang I.-S."/>
            <person name="Laughinghouse H. IV."/>
        </authorList>
    </citation>
    <scope>NUCLEOTIDE SEQUENCE [LARGE SCALE GENOMIC DNA]</scope>
    <source>
        <strain evidence="1 2">BLCC-F154</strain>
    </source>
</reference>
<proteinExistence type="predicted"/>
<dbReference type="Proteomes" id="UP001576776">
    <property type="component" value="Unassembled WGS sequence"/>
</dbReference>
<name>A0ABV4Y9G7_9CYAN</name>
<protein>
    <submittedName>
        <fullName evidence="1">Uncharacterized protein</fullName>
    </submittedName>
</protein>
<keyword evidence="2" id="KW-1185">Reference proteome</keyword>
<accession>A0ABV4Y9G7</accession>
<evidence type="ECO:0000313" key="1">
    <source>
        <dbReference type="EMBL" id="MFB2935168.1"/>
    </source>
</evidence>
<evidence type="ECO:0000313" key="2">
    <source>
        <dbReference type="Proteomes" id="UP001576776"/>
    </source>
</evidence>
<dbReference type="RefSeq" id="WP_413256686.1">
    <property type="nucleotide sequence ID" value="NZ_JBHFNS010000035.1"/>
</dbReference>
<gene>
    <name evidence="1" type="ORF">ACE1B6_07800</name>
</gene>